<dbReference type="GO" id="GO:0005975">
    <property type="term" value="P:carbohydrate metabolic process"/>
    <property type="evidence" value="ECO:0007669"/>
    <property type="project" value="InterPro"/>
</dbReference>
<evidence type="ECO:0000256" key="6">
    <source>
        <dbReference type="ARBA" id="ARBA00023235"/>
    </source>
</evidence>
<evidence type="ECO:0000259" key="9">
    <source>
        <dbReference type="Pfam" id="PF02878"/>
    </source>
</evidence>
<organism evidence="12 13">
    <name type="scientific">Pyramidobacter porci</name>
    <dbReference type="NCBI Taxonomy" id="2605789"/>
    <lineage>
        <taxon>Bacteria</taxon>
        <taxon>Thermotogati</taxon>
        <taxon>Synergistota</taxon>
        <taxon>Synergistia</taxon>
        <taxon>Synergistales</taxon>
        <taxon>Dethiosulfovibrionaceae</taxon>
        <taxon>Pyramidobacter</taxon>
    </lineage>
</organism>
<comment type="caution">
    <text evidence="12">The sequence shown here is derived from an EMBL/GenBank/DDBJ whole genome shotgun (WGS) entry which is preliminary data.</text>
</comment>
<keyword evidence="6" id="KW-0413">Isomerase</keyword>
<keyword evidence="3" id="KW-0597">Phosphoprotein</keyword>
<dbReference type="Pfam" id="PF02880">
    <property type="entry name" value="PGM_PMM_III"/>
    <property type="match status" value="1"/>
</dbReference>
<dbReference type="PRINTS" id="PR00509">
    <property type="entry name" value="PGMPMM"/>
</dbReference>
<dbReference type="GO" id="GO:0006166">
    <property type="term" value="P:purine ribonucleoside salvage"/>
    <property type="evidence" value="ECO:0007669"/>
    <property type="project" value="TreeGrafter"/>
</dbReference>
<dbReference type="Gene3D" id="3.30.310.50">
    <property type="entry name" value="Alpha-D-phosphohexomutase, C-terminal domain"/>
    <property type="match status" value="1"/>
</dbReference>
<dbReference type="SUPFAM" id="SSF53738">
    <property type="entry name" value="Phosphoglucomutase, first 3 domains"/>
    <property type="match status" value="3"/>
</dbReference>
<evidence type="ECO:0000313" key="13">
    <source>
        <dbReference type="Proteomes" id="UP000473699"/>
    </source>
</evidence>
<sequence length="543" mass="59093">MTYRERYEQWLGASWLDEASRRELAALSDEKEIEDRFYRDLEFGTAGMRGLMGAGTNRLNRYTVGKATLGLARYLKAEIADWQRGVVIAYDSRNSSPEFALETARVLSACGVPAKIFRQLEPVPALSFAVKHHKAAAGVVITASHNPKEYNGYKVYDEHGCQLCPAPAAKLTEYVEAADLSQISSGDEKPIAWIGQETVEAFLDAVQCQSVPQRNAGALKVVYTPLHGSGNLPVRAVLKRCGFDDVHVVAEQELPDGDFPTVTTPNPEERSTLSLGIELARRISADVVIGTDPDCDRIGCAVAAGDEFRLLSGNQIGALLTDFVLSHRALTPKSTMITTIVTGELGARVAQSRGVTVLRTLTGFKYIGEKITEFARSGEREFLFGYEESYGYLAGTHAQDKDAVVAAMLICEMAAAAKSKGRTLIDELNGLYARFGYYLDAQDSHTLKGKDGAERIAAMMARLRGGARFEGVSQTLDYAQGLDGLPRENVMKFLCADGSWFAVRPSGTEPKIKIYYSIKDTDETSAGAKLDARRAEVGGVLGL</sequence>
<dbReference type="GO" id="GO:0008973">
    <property type="term" value="F:phosphopentomutase activity"/>
    <property type="evidence" value="ECO:0007669"/>
    <property type="project" value="TreeGrafter"/>
</dbReference>
<evidence type="ECO:0000259" key="8">
    <source>
        <dbReference type="Pfam" id="PF00408"/>
    </source>
</evidence>
<dbReference type="InterPro" id="IPR005846">
    <property type="entry name" value="A-D-PHexomutase_a/b/a-III"/>
</dbReference>
<dbReference type="Pfam" id="PF02879">
    <property type="entry name" value="PGM_PMM_II"/>
    <property type="match status" value="1"/>
</dbReference>
<dbReference type="CDD" id="cd05799">
    <property type="entry name" value="PGM2"/>
    <property type="match status" value="1"/>
</dbReference>
<dbReference type="PANTHER" id="PTHR45745">
    <property type="entry name" value="PHOSPHOMANNOMUTASE 45A"/>
    <property type="match status" value="1"/>
</dbReference>
<dbReference type="InterPro" id="IPR005843">
    <property type="entry name" value="A-D-PHexomutase_C"/>
</dbReference>
<evidence type="ECO:0000256" key="5">
    <source>
        <dbReference type="ARBA" id="ARBA00022842"/>
    </source>
</evidence>
<dbReference type="InterPro" id="IPR016066">
    <property type="entry name" value="A-D-PHexomutase_CS"/>
</dbReference>
<evidence type="ECO:0000256" key="1">
    <source>
        <dbReference type="ARBA" id="ARBA00001946"/>
    </source>
</evidence>
<accession>A0A6L5YBR1</accession>
<dbReference type="Pfam" id="PF02878">
    <property type="entry name" value="PGM_PMM_I"/>
    <property type="match status" value="1"/>
</dbReference>
<feature type="domain" description="Alpha-D-phosphohexomutase alpha/beta/alpha" evidence="11">
    <location>
        <begin position="313"/>
        <end position="427"/>
    </location>
</feature>
<dbReference type="PROSITE" id="PS00710">
    <property type="entry name" value="PGM_PMM"/>
    <property type="match status" value="1"/>
</dbReference>
<evidence type="ECO:0000256" key="7">
    <source>
        <dbReference type="RuleBase" id="RU004326"/>
    </source>
</evidence>
<evidence type="ECO:0000259" key="11">
    <source>
        <dbReference type="Pfam" id="PF02880"/>
    </source>
</evidence>
<feature type="domain" description="Alpha-D-phosphohexomutase alpha/beta/alpha" evidence="10">
    <location>
        <begin position="202"/>
        <end position="302"/>
    </location>
</feature>
<dbReference type="PANTHER" id="PTHR45745:SF1">
    <property type="entry name" value="PHOSPHOGLUCOMUTASE 2B-RELATED"/>
    <property type="match status" value="1"/>
</dbReference>
<evidence type="ECO:0000256" key="4">
    <source>
        <dbReference type="ARBA" id="ARBA00022723"/>
    </source>
</evidence>
<keyword evidence="5 7" id="KW-0460">Magnesium</keyword>
<keyword evidence="13" id="KW-1185">Reference proteome</keyword>
<protein>
    <submittedName>
        <fullName evidence="12">Phospho-sugar mutase</fullName>
    </submittedName>
</protein>
<gene>
    <name evidence="12" type="ORF">FYJ74_02780</name>
</gene>
<dbReference type="InterPro" id="IPR016055">
    <property type="entry name" value="A-D-PHexomutase_a/b/a-I/II/III"/>
</dbReference>
<evidence type="ECO:0000313" key="12">
    <source>
        <dbReference type="EMBL" id="MST54977.1"/>
    </source>
</evidence>
<feature type="domain" description="Alpha-D-phosphohexomutase C-terminal" evidence="8">
    <location>
        <begin position="475"/>
        <end position="524"/>
    </location>
</feature>
<comment type="similarity">
    <text evidence="2 7">Belongs to the phosphohexose mutase family.</text>
</comment>
<dbReference type="EMBL" id="VUNH01000002">
    <property type="protein sequence ID" value="MST54977.1"/>
    <property type="molecule type" value="Genomic_DNA"/>
</dbReference>
<keyword evidence="4 7" id="KW-0479">Metal-binding</keyword>
<comment type="cofactor">
    <cofactor evidence="1">
        <name>Mg(2+)</name>
        <dbReference type="ChEBI" id="CHEBI:18420"/>
    </cofactor>
</comment>
<evidence type="ECO:0000259" key="10">
    <source>
        <dbReference type="Pfam" id="PF02879"/>
    </source>
</evidence>
<dbReference type="AlphaFoldDB" id="A0A6L5YBR1"/>
<dbReference type="InterPro" id="IPR005844">
    <property type="entry name" value="A-D-PHexomutase_a/b/a-I"/>
</dbReference>
<proteinExistence type="inferred from homology"/>
<dbReference type="RefSeq" id="WP_154528084.1">
    <property type="nucleotide sequence ID" value="NZ_VUNH01000002.1"/>
</dbReference>
<dbReference type="GO" id="GO:0000287">
    <property type="term" value="F:magnesium ion binding"/>
    <property type="evidence" value="ECO:0007669"/>
    <property type="project" value="InterPro"/>
</dbReference>
<reference evidence="12 13" key="1">
    <citation type="submission" date="2019-08" db="EMBL/GenBank/DDBJ databases">
        <title>In-depth cultivation of the pig gut microbiome towards novel bacterial diversity and tailored functional studies.</title>
        <authorList>
            <person name="Wylensek D."/>
            <person name="Hitch T.C.A."/>
            <person name="Clavel T."/>
        </authorList>
    </citation>
    <scope>NUCLEOTIDE SEQUENCE [LARGE SCALE GENOMIC DNA]</scope>
    <source>
        <strain evidence="12 13">SM-530-WT-4B</strain>
    </source>
</reference>
<dbReference type="InterPro" id="IPR005841">
    <property type="entry name" value="Alpha-D-phosphohexomutase_SF"/>
</dbReference>
<feature type="domain" description="Alpha-D-phosphohexomutase alpha/beta/alpha" evidence="9">
    <location>
        <begin position="42"/>
        <end position="179"/>
    </location>
</feature>
<dbReference type="Pfam" id="PF00408">
    <property type="entry name" value="PGM_PMM_IV"/>
    <property type="match status" value="1"/>
</dbReference>
<evidence type="ECO:0000256" key="2">
    <source>
        <dbReference type="ARBA" id="ARBA00010231"/>
    </source>
</evidence>
<dbReference type="InterPro" id="IPR005845">
    <property type="entry name" value="A-D-PHexomutase_a/b/a-II"/>
</dbReference>
<evidence type="ECO:0000256" key="3">
    <source>
        <dbReference type="ARBA" id="ARBA00022553"/>
    </source>
</evidence>
<dbReference type="Proteomes" id="UP000473699">
    <property type="component" value="Unassembled WGS sequence"/>
</dbReference>
<dbReference type="Gene3D" id="3.40.120.10">
    <property type="entry name" value="Alpha-D-Glucose-1,6-Bisphosphate, subunit A, domain 3"/>
    <property type="match status" value="3"/>
</dbReference>
<dbReference type="SUPFAM" id="SSF55957">
    <property type="entry name" value="Phosphoglucomutase, C-terminal domain"/>
    <property type="match status" value="1"/>
</dbReference>
<name>A0A6L5YBR1_9BACT</name>
<dbReference type="InterPro" id="IPR036900">
    <property type="entry name" value="A-D-PHexomutase_C_sf"/>
</dbReference>